<evidence type="ECO:0000259" key="8">
    <source>
        <dbReference type="Pfam" id="PF04239"/>
    </source>
</evidence>
<evidence type="ECO:0000256" key="6">
    <source>
        <dbReference type="ARBA" id="ARBA00023136"/>
    </source>
</evidence>
<evidence type="ECO:0000256" key="3">
    <source>
        <dbReference type="ARBA" id="ARBA00022475"/>
    </source>
</evidence>
<proteinExistence type="inferred from homology"/>
<dbReference type="AlphaFoldDB" id="A0A0P9DRT6"/>
<keyword evidence="10" id="KW-1185">Reference proteome</keyword>
<comment type="similarity">
    <text evidence="2">Belongs to the UPF0702 family.</text>
</comment>
<keyword evidence="4 7" id="KW-0812">Transmembrane</keyword>
<dbReference type="Pfam" id="PF04239">
    <property type="entry name" value="DUF421"/>
    <property type="match status" value="1"/>
</dbReference>
<comment type="caution">
    <text evidence="9">The sequence shown here is derived from an EMBL/GenBank/DDBJ whole genome shotgun (WGS) entry which is preliminary data.</text>
</comment>
<evidence type="ECO:0000256" key="7">
    <source>
        <dbReference type="SAM" id="Phobius"/>
    </source>
</evidence>
<dbReference type="InterPro" id="IPR023090">
    <property type="entry name" value="UPF0702_alpha/beta_dom_sf"/>
</dbReference>
<name>A0A0P9DRT6_9CHLR</name>
<evidence type="ECO:0000313" key="10">
    <source>
        <dbReference type="Proteomes" id="UP000050509"/>
    </source>
</evidence>
<sequence length="201" mass="22053">MQLLGAQALNDMFALGLPVLEKILRPLIVYVFLIIGLRLAGKRELAQINTFDLVVLLMLSNTVQNAIIGNDNSITGGVIGAASLLIVNYMVVRFVFRRVNLDRFLEGSPVKLIERGHVVEQRLDSELITLNELTAAAHRQGFRSLDDIEECVLETGGSLAFIAKDPAPAQTHYDEIMRRLDAISAQLQALQSSRLAADNGS</sequence>
<reference evidence="9 10" key="1">
    <citation type="submission" date="2015-09" db="EMBL/GenBank/DDBJ databases">
        <title>Draft genome sequence of Kouleothrix aurantiaca JCM 19913.</title>
        <authorList>
            <person name="Hemp J."/>
        </authorList>
    </citation>
    <scope>NUCLEOTIDE SEQUENCE [LARGE SCALE GENOMIC DNA]</scope>
    <source>
        <strain evidence="9 10">COM-B</strain>
    </source>
</reference>
<evidence type="ECO:0000313" key="9">
    <source>
        <dbReference type="EMBL" id="KPV52921.1"/>
    </source>
</evidence>
<dbReference type="GO" id="GO:0005886">
    <property type="term" value="C:plasma membrane"/>
    <property type="evidence" value="ECO:0007669"/>
    <property type="project" value="UniProtKB-SubCell"/>
</dbReference>
<feature type="transmembrane region" description="Helical" evidence="7">
    <location>
        <begin position="48"/>
        <end position="68"/>
    </location>
</feature>
<accession>A0A0P9DRT6</accession>
<dbReference type="Gene3D" id="3.30.240.20">
    <property type="entry name" value="bsu07140 like domains"/>
    <property type="match status" value="1"/>
</dbReference>
<organism evidence="9 10">
    <name type="scientific">Kouleothrix aurantiaca</name>
    <dbReference type="NCBI Taxonomy" id="186479"/>
    <lineage>
        <taxon>Bacteria</taxon>
        <taxon>Bacillati</taxon>
        <taxon>Chloroflexota</taxon>
        <taxon>Chloroflexia</taxon>
        <taxon>Chloroflexales</taxon>
        <taxon>Roseiflexineae</taxon>
        <taxon>Roseiflexaceae</taxon>
        <taxon>Kouleothrix</taxon>
    </lineage>
</organism>
<comment type="subcellular location">
    <subcellularLocation>
        <location evidence="1">Cell membrane</location>
        <topology evidence="1">Multi-pass membrane protein</topology>
    </subcellularLocation>
</comment>
<dbReference type="PANTHER" id="PTHR34582">
    <property type="entry name" value="UPF0702 TRANSMEMBRANE PROTEIN YCAP"/>
    <property type="match status" value="1"/>
</dbReference>
<gene>
    <name evidence="9" type="ORF">SE17_12635</name>
</gene>
<keyword evidence="3" id="KW-1003">Cell membrane</keyword>
<evidence type="ECO:0000256" key="1">
    <source>
        <dbReference type="ARBA" id="ARBA00004651"/>
    </source>
</evidence>
<evidence type="ECO:0000256" key="4">
    <source>
        <dbReference type="ARBA" id="ARBA00022692"/>
    </source>
</evidence>
<evidence type="ECO:0000256" key="5">
    <source>
        <dbReference type="ARBA" id="ARBA00022989"/>
    </source>
</evidence>
<dbReference type="InterPro" id="IPR007353">
    <property type="entry name" value="DUF421"/>
</dbReference>
<dbReference type="Proteomes" id="UP000050509">
    <property type="component" value="Unassembled WGS sequence"/>
</dbReference>
<feature type="domain" description="YetF C-terminal" evidence="8">
    <location>
        <begin position="101"/>
        <end position="166"/>
    </location>
</feature>
<dbReference type="PATRIC" id="fig|186479.3.peg.8010"/>
<feature type="transmembrane region" description="Helical" evidence="7">
    <location>
        <begin position="74"/>
        <end position="96"/>
    </location>
</feature>
<keyword evidence="6 7" id="KW-0472">Membrane</keyword>
<feature type="transmembrane region" description="Helical" evidence="7">
    <location>
        <begin position="23"/>
        <end position="41"/>
    </location>
</feature>
<dbReference type="EMBL" id="LJCR01000391">
    <property type="protein sequence ID" value="KPV52921.1"/>
    <property type="molecule type" value="Genomic_DNA"/>
</dbReference>
<dbReference type="PANTHER" id="PTHR34582:SF6">
    <property type="entry name" value="UPF0702 TRANSMEMBRANE PROTEIN YCAP"/>
    <property type="match status" value="1"/>
</dbReference>
<protein>
    <recommendedName>
        <fullName evidence="8">YetF C-terminal domain-containing protein</fullName>
    </recommendedName>
</protein>
<evidence type="ECO:0000256" key="2">
    <source>
        <dbReference type="ARBA" id="ARBA00006448"/>
    </source>
</evidence>
<keyword evidence="5 7" id="KW-1133">Transmembrane helix</keyword>